<protein>
    <submittedName>
        <fullName evidence="1">Uncharacterized protein</fullName>
    </submittedName>
</protein>
<dbReference type="Proteomes" id="UP000314294">
    <property type="component" value="Unassembled WGS sequence"/>
</dbReference>
<dbReference type="EMBL" id="SRLO01001244">
    <property type="protein sequence ID" value="TNN39828.1"/>
    <property type="molecule type" value="Genomic_DNA"/>
</dbReference>
<evidence type="ECO:0000313" key="2">
    <source>
        <dbReference type="Proteomes" id="UP000314294"/>
    </source>
</evidence>
<name>A0A4Z2FF95_9TELE</name>
<keyword evidence="2" id="KW-1185">Reference proteome</keyword>
<accession>A0A4Z2FF95</accession>
<sequence length="60" mass="6303">MPPPNELQSGPISQGDGTTEGCCCPVHSGTILCSNAGTSVCFSYLSRPPSTTKKCVWEEL</sequence>
<reference evidence="1 2" key="1">
    <citation type="submission" date="2019-03" db="EMBL/GenBank/DDBJ databases">
        <title>First draft genome of Liparis tanakae, snailfish: a comprehensive survey of snailfish specific genes.</title>
        <authorList>
            <person name="Kim W."/>
            <person name="Song I."/>
            <person name="Jeong J.-H."/>
            <person name="Kim D."/>
            <person name="Kim S."/>
            <person name="Ryu S."/>
            <person name="Song J.Y."/>
            <person name="Lee S.K."/>
        </authorList>
    </citation>
    <scope>NUCLEOTIDE SEQUENCE [LARGE SCALE GENOMIC DNA]</scope>
    <source>
        <tissue evidence="1">Muscle</tissue>
    </source>
</reference>
<organism evidence="1 2">
    <name type="scientific">Liparis tanakae</name>
    <name type="common">Tanaka's snailfish</name>
    <dbReference type="NCBI Taxonomy" id="230148"/>
    <lineage>
        <taxon>Eukaryota</taxon>
        <taxon>Metazoa</taxon>
        <taxon>Chordata</taxon>
        <taxon>Craniata</taxon>
        <taxon>Vertebrata</taxon>
        <taxon>Euteleostomi</taxon>
        <taxon>Actinopterygii</taxon>
        <taxon>Neopterygii</taxon>
        <taxon>Teleostei</taxon>
        <taxon>Neoteleostei</taxon>
        <taxon>Acanthomorphata</taxon>
        <taxon>Eupercaria</taxon>
        <taxon>Perciformes</taxon>
        <taxon>Cottioidei</taxon>
        <taxon>Cottales</taxon>
        <taxon>Liparidae</taxon>
        <taxon>Liparis</taxon>
    </lineage>
</organism>
<dbReference type="AlphaFoldDB" id="A0A4Z2FF95"/>
<proteinExistence type="predicted"/>
<gene>
    <name evidence="1" type="ORF">EYF80_050009</name>
</gene>
<comment type="caution">
    <text evidence="1">The sequence shown here is derived from an EMBL/GenBank/DDBJ whole genome shotgun (WGS) entry which is preliminary data.</text>
</comment>
<evidence type="ECO:0000313" key="1">
    <source>
        <dbReference type="EMBL" id="TNN39828.1"/>
    </source>
</evidence>